<keyword evidence="2" id="KW-0472">Membrane</keyword>
<dbReference type="EMBL" id="BAABAF010000005">
    <property type="protein sequence ID" value="GAA3763927.1"/>
    <property type="molecule type" value="Genomic_DNA"/>
</dbReference>
<evidence type="ECO:0000256" key="2">
    <source>
        <dbReference type="SAM" id="Phobius"/>
    </source>
</evidence>
<name>A0ABP7GL90_9MICO</name>
<keyword evidence="2" id="KW-1133">Transmembrane helix</keyword>
<feature type="transmembrane region" description="Helical" evidence="2">
    <location>
        <begin position="125"/>
        <end position="157"/>
    </location>
</feature>
<evidence type="ECO:0008006" key="5">
    <source>
        <dbReference type="Google" id="ProtNLM"/>
    </source>
</evidence>
<accession>A0ABP7GL90</accession>
<keyword evidence="2" id="KW-0812">Transmembrane</keyword>
<evidence type="ECO:0000313" key="3">
    <source>
        <dbReference type="EMBL" id="GAA3763927.1"/>
    </source>
</evidence>
<feature type="transmembrane region" description="Helical" evidence="2">
    <location>
        <begin position="169"/>
        <end position="191"/>
    </location>
</feature>
<organism evidence="3 4">
    <name type="scientific">Microbacterium kribbense</name>
    <dbReference type="NCBI Taxonomy" id="433645"/>
    <lineage>
        <taxon>Bacteria</taxon>
        <taxon>Bacillati</taxon>
        <taxon>Actinomycetota</taxon>
        <taxon>Actinomycetes</taxon>
        <taxon>Micrococcales</taxon>
        <taxon>Microbacteriaceae</taxon>
        <taxon>Microbacterium</taxon>
    </lineage>
</organism>
<feature type="compositionally biased region" description="Low complexity" evidence="1">
    <location>
        <begin position="25"/>
        <end position="39"/>
    </location>
</feature>
<evidence type="ECO:0000256" key="1">
    <source>
        <dbReference type="SAM" id="MobiDB-lite"/>
    </source>
</evidence>
<sequence length="200" mass="20318">MNQSLGERSEAERPGTEGAAGVRPAADGVASDVAAVADDAAGDEVGESEGTASAGPSNPDASARGIDLGSEPSTSLPGEHRGGFGRLPTAPVDVPPTTAGPDEHVDLLADAQWLEPEPARPHRGWAGWALGLAIVGLVVSFFVGWGFPLGLVAIVTASVGLRRPLESRVVAGWALALGILSVLYSAGWLLWTANHGGLFS</sequence>
<reference evidence="4" key="1">
    <citation type="journal article" date="2019" name="Int. J. Syst. Evol. Microbiol.">
        <title>The Global Catalogue of Microorganisms (GCM) 10K type strain sequencing project: providing services to taxonomists for standard genome sequencing and annotation.</title>
        <authorList>
            <consortium name="The Broad Institute Genomics Platform"/>
            <consortium name="The Broad Institute Genome Sequencing Center for Infectious Disease"/>
            <person name="Wu L."/>
            <person name="Ma J."/>
        </authorList>
    </citation>
    <scope>NUCLEOTIDE SEQUENCE [LARGE SCALE GENOMIC DNA]</scope>
    <source>
        <strain evidence="4">JCM 16950</strain>
    </source>
</reference>
<gene>
    <name evidence="3" type="ORF">GCM10022240_15380</name>
</gene>
<keyword evidence="4" id="KW-1185">Reference proteome</keyword>
<protein>
    <recommendedName>
        <fullName evidence="5">DUF4190 domain-containing protein</fullName>
    </recommendedName>
</protein>
<comment type="caution">
    <text evidence="3">The sequence shown here is derived from an EMBL/GenBank/DDBJ whole genome shotgun (WGS) entry which is preliminary data.</text>
</comment>
<proteinExistence type="predicted"/>
<feature type="region of interest" description="Disordered" evidence="1">
    <location>
        <begin position="1"/>
        <end position="103"/>
    </location>
</feature>
<evidence type="ECO:0000313" key="4">
    <source>
        <dbReference type="Proteomes" id="UP001500540"/>
    </source>
</evidence>
<dbReference type="Proteomes" id="UP001500540">
    <property type="component" value="Unassembled WGS sequence"/>
</dbReference>
<feature type="compositionally biased region" description="Low complexity" evidence="1">
    <location>
        <begin position="88"/>
        <end position="100"/>
    </location>
</feature>